<keyword evidence="6 7" id="KW-0067">ATP-binding</keyword>
<dbReference type="CDD" id="cd14014">
    <property type="entry name" value="STKc_PknB_like"/>
    <property type="match status" value="1"/>
</dbReference>
<feature type="compositionally biased region" description="Basic and acidic residues" evidence="8">
    <location>
        <begin position="541"/>
        <end position="550"/>
    </location>
</feature>
<dbReference type="eggNOG" id="COG0515">
    <property type="taxonomic scope" value="Bacteria"/>
</dbReference>
<feature type="binding site" evidence="7">
    <location>
        <position position="43"/>
    </location>
    <ligand>
        <name>ATP</name>
        <dbReference type="ChEBI" id="CHEBI:30616"/>
    </ligand>
</feature>
<dbReference type="InterPro" id="IPR050660">
    <property type="entry name" value="NEK_Ser/Thr_kinase"/>
</dbReference>
<protein>
    <recommendedName>
        <fullName evidence="2">non-specific serine/threonine protein kinase</fullName>
        <ecNumber evidence="2">2.7.11.1</ecNumber>
    </recommendedName>
</protein>
<evidence type="ECO:0000259" key="10">
    <source>
        <dbReference type="PROSITE" id="PS50011"/>
    </source>
</evidence>
<feature type="compositionally biased region" description="Basic and acidic residues" evidence="8">
    <location>
        <begin position="501"/>
        <end position="530"/>
    </location>
</feature>
<feature type="compositionally biased region" description="Gly residues" evidence="8">
    <location>
        <begin position="610"/>
        <end position="619"/>
    </location>
</feature>
<reference evidence="11 12" key="1">
    <citation type="journal article" date="2014" name="Genome Announc.">
        <title>Draft Genome Sequence of the Antitrypanosomally Active Sponge-Associated Bacterium Actinokineospora sp. Strain EG49.</title>
        <authorList>
            <person name="Harjes J."/>
            <person name="Ryu T."/>
            <person name="Abdelmohsen U.R."/>
            <person name="Moitinho-Silva L."/>
            <person name="Horn H."/>
            <person name="Ravasi T."/>
            <person name="Hentschel U."/>
        </authorList>
    </citation>
    <scope>NUCLEOTIDE SEQUENCE [LARGE SCALE GENOMIC DNA]</scope>
    <source>
        <strain evidence="11 12">EG49</strain>
    </source>
</reference>
<name>W7ICT6_9PSEU</name>
<dbReference type="PANTHER" id="PTHR43671:SF13">
    <property type="entry name" value="SERINE_THREONINE-PROTEIN KINASE NEK2"/>
    <property type="match status" value="1"/>
</dbReference>
<feature type="compositionally biased region" description="Low complexity" evidence="8">
    <location>
        <begin position="651"/>
        <end position="669"/>
    </location>
</feature>
<feature type="domain" description="Protein kinase" evidence="10">
    <location>
        <begin position="15"/>
        <end position="269"/>
    </location>
</feature>
<keyword evidence="5 11" id="KW-0418">Kinase</keyword>
<comment type="similarity">
    <text evidence="1">Belongs to the protein kinase superfamily. NEK Ser/Thr protein kinase family. NIMA subfamily.</text>
</comment>
<dbReference type="SUPFAM" id="SSF56112">
    <property type="entry name" value="Protein kinase-like (PK-like)"/>
    <property type="match status" value="1"/>
</dbReference>
<dbReference type="EC" id="2.7.11.1" evidence="2"/>
<feature type="transmembrane region" description="Helical" evidence="9">
    <location>
        <begin position="717"/>
        <end position="734"/>
    </location>
</feature>
<organism evidence="11 12">
    <name type="scientific">Actinokineospora spheciospongiae</name>
    <dbReference type="NCBI Taxonomy" id="909613"/>
    <lineage>
        <taxon>Bacteria</taxon>
        <taxon>Bacillati</taxon>
        <taxon>Actinomycetota</taxon>
        <taxon>Actinomycetes</taxon>
        <taxon>Pseudonocardiales</taxon>
        <taxon>Pseudonocardiaceae</taxon>
        <taxon>Actinokineospora</taxon>
    </lineage>
</organism>
<evidence type="ECO:0000256" key="3">
    <source>
        <dbReference type="ARBA" id="ARBA00022679"/>
    </source>
</evidence>
<feature type="transmembrane region" description="Helical" evidence="9">
    <location>
        <begin position="746"/>
        <end position="766"/>
    </location>
</feature>
<dbReference type="EMBL" id="AYXG01000238">
    <property type="protein sequence ID" value="EWC58560.1"/>
    <property type="molecule type" value="Genomic_DNA"/>
</dbReference>
<proteinExistence type="inferred from homology"/>
<gene>
    <name evidence="11" type="ORF">UO65_6161</name>
</gene>
<evidence type="ECO:0000313" key="11">
    <source>
        <dbReference type="EMBL" id="EWC58560.1"/>
    </source>
</evidence>
<evidence type="ECO:0000256" key="5">
    <source>
        <dbReference type="ARBA" id="ARBA00022777"/>
    </source>
</evidence>
<dbReference type="SMART" id="SM00220">
    <property type="entry name" value="S_TKc"/>
    <property type="match status" value="1"/>
</dbReference>
<keyword evidence="9" id="KW-1133">Transmembrane helix</keyword>
<dbReference type="AlphaFoldDB" id="W7ICT6"/>
<dbReference type="PROSITE" id="PS00107">
    <property type="entry name" value="PROTEIN_KINASE_ATP"/>
    <property type="match status" value="1"/>
</dbReference>
<evidence type="ECO:0000256" key="9">
    <source>
        <dbReference type="SAM" id="Phobius"/>
    </source>
</evidence>
<dbReference type="InterPro" id="IPR017441">
    <property type="entry name" value="Protein_kinase_ATP_BS"/>
</dbReference>
<evidence type="ECO:0000256" key="7">
    <source>
        <dbReference type="PROSITE-ProRule" id="PRU10141"/>
    </source>
</evidence>
<keyword evidence="9" id="KW-0812">Transmembrane</keyword>
<feature type="region of interest" description="Disordered" evidence="8">
    <location>
        <begin position="304"/>
        <end position="337"/>
    </location>
</feature>
<keyword evidence="3" id="KW-0808">Transferase</keyword>
<keyword evidence="12" id="KW-1185">Reference proteome</keyword>
<dbReference type="InterPro" id="IPR000719">
    <property type="entry name" value="Prot_kinase_dom"/>
</dbReference>
<dbReference type="GO" id="GO:0005524">
    <property type="term" value="F:ATP binding"/>
    <property type="evidence" value="ECO:0007669"/>
    <property type="project" value="UniProtKB-UniRule"/>
</dbReference>
<dbReference type="PATRIC" id="fig|909613.9.peg.6158"/>
<sequence length="865" mass="87485">MRRVEVEDPQRIGNYAIRARLGQGAMGTVYLGLSPGGRSVALKVVRAELARDREFRDRFRQEIDSARAVGGFWTAAVVDADPAAEQPWLATEYVPGPTLAEAVERHGPLPEPALLRLTAGLAEALAAIHAAGLLHRDLKPSNVLLAADGPRVIDFGIAKAVHAASGVTGTGIVVGTPGFLSPEQIEAGEVGPASDVFALGSVLVHAAAGRGPFGDFGLATTLYKIVHGQPDLDGVPARLRGIASRCLDPRPEARPTPGDLLAEIGHPEHAEWLPPAVRDLVEEHRTRMLAPVPRPGTRAYTGAAPVGPAATVEPPTGNAATSVGAPPEPARPGAGFGAGTPSDGFPAQGFPAQGFPVAGPGTPAGGAFRSGGPADPGPGVAGSDVAPGFRPGGSTEAASVGRPTGRGEGRPAPDEVAPLAEESRTERVEPVAAQGLVARRAESPDTTGDAGTAGRDARDSDARGMTREADQGAPGAGAAIAEDSPTERVIPAQPANTVGTADRDQHRAAAEAGPRDSRPGSADRDGHRAAAEAGPDSRPGFADRDGHRAAAEAGPDSRPGFAAGDEYRAAAEAGLRDSRPGSAVGDGHRAAAGAGPQDFRAGSAEARGPGDSGSGGGDVGSWPAALGARPGDPGSLPAGSRPLAAEPGSWPGAARGAEAGGPATPGSGAREVVPSGFGRGGEVAAWGGGAEAPAPYRSDAAGPPARMVFESGRLRPLVHSMGTGLASLFFLGWSGAQRHDVEQATLLFLFAAGLGLLAVGALWTALRPKSVVEVSGQGIVVLRPGRRIRVDWQQIAKVRVVTGVAGRPWLAVWPRDGVAGLGSVGSGMRLAPVGHGVGPGRRSRDVADLRAALAWYGGTTYDPQP</sequence>
<dbReference type="Gene3D" id="3.30.200.20">
    <property type="entry name" value="Phosphorylase Kinase, domain 1"/>
    <property type="match status" value="1"/>
</dbReference>
<evidence type="ECO:0000256" key="6">
    <source>
        <dbReference type="ARBA" id="ARBA00022840"/>
    </source>
</evidence>
<dbReference type="PANTHER" id="PTHR43671">
    <property type="entry name" value="SERINE/THREONINE-PROTEIN KINASE NEK"/>
    <property type="match status" value="1"/>
</dbReference>
<dbReference type="RefSeq" id="WP_052022016.1">
    <property type="nucleotide sequence ID" value="NZ_AYXG01000238.1"/>
</dbReference>
<dbReference type="PROSITE" id="PS00108">
    <property type="entry name" value="PROTEIN_KINASE_ST"/>
    <property type="match status" value="1"/>
</dbReference>
<dbReference type="GO" id="GO:0004674">
    <property type="term" value="F:protein serine/threonine kinase activity"/>
    <property type="evidence" value="ECO:0007669"/>
    <property type="project" value="UniProtKB-KW"/>
</dbReference>
<keyword evidence="4 7" id="KW-0547">Nucleotide-binding</keyword>
<dbReference type="Pfam" id="PF00069">
    <property type="entry name" value="Pkinase"/>
    <property type="match status" value="1"/>
</dbReference>
<evidence type="ECO:0000256" key="1">
    <source>
        <dbReference type="ARBA" id="ARBA00010886"/>
    </source>
</evidence>
<accession>W7ICT6</accession>
<dbReference type="InterPro" id="IPR011009">
    <property type="entry name" value="Kinase-like_dom_sf"/>
</dbReference>
<feature type="compositionally biased region" description="Basic and acidic residues" evidence="8">
    <location>
        <begin position="455"/>
        <end position="470"/>
    </location>
</feature>
<keyword evidence="11" id="KW-0723">Serine/threonine-protein kinase</keyword>
<feature type="compositionally biased region" description="Low complexity" evidence="8">
    <location>
        <begin position="359"/>
        <end position="384"/>
    </location>
</feature>
<evidence type="ECO:0000256" key="4">
    <source>
        <dbReference type="ARBA" id="ARBA00022741"/>
    </source>
</evidence>
<evidence type="ECO:0000313" key="12">
    <source>
        <dbReference type="Proteomes" id="UP000019277"/>
    </source>
</evidence>
<keyword evidence="9" id="KW-0472">Membrane</keyword>
<dbReference type="Gene3D" id="1.10.510.10">
    <property type="entry name" value="Transferase(Phosphotransferase) domain 1"/>
    <property type="match status" value="1"/>
</dbReference>
<comment type="caution">
    <text evidence="11">The sequence shown here is derived from an EMBL/GenBank/DDBJ whole genome shotgun (WGS) entry which is preliminary data.</text>
</comment>
<dbReference type="STRING" id="909613.UO65_6161"/>
<feature type="compositionally biased region" description="Basic and acidic residues" evidence="8">
    <location>
        <begin position="565"/>
        <end position="579"/>
    </location>
</feature>
<dbReference type="InterPro" id="IPR008271">
    <property type="entry name" value="Ser/Thr_kinase_AS"/>
</dbReference>
<evidence type="ECO:0000256" key="8">
    <source>
        <dbReference type="SAM" id="MobiDB-lite"/>
    </source>
</evidence>
<evidence type="ECO:0000256" key="2">
    <source>
        <dbReference type="ARBA" id="ARBA00012513"/>
    </source>
</evidence>
<dbReference type="Proteomes" id="UP000019277">
    <property type="component" value="Unassembled WGS sequence"/>
</dbReference>
<feature type="region of interest" description="Disordered" evidence="8">
    <location>
        <begin position="359"/>
        <end position="669"/>
    </location>
</feature>
<dbReference type="PROSITE" id="PS50011">
    <property type="entry name" value="PROTEIN_KINASE_DOM"/>
    <property type="match status" value="1"/>
</dbReference>